<dbReference type="SMART" id="SM00724">
    <property type="entry name" value="TLC"/>
    <property type="match status" value="1"/>
</dbReference>
<dbReference type="GO" id="GO:0005783">
    <property type="term" value="C:endoplasmic reticulum"/>
    <property type="evidence" value="ECO:0007669"/>
    <property type="project" value="TreeGrafter"/>
</dbReference>
<evidence type="ECO:0000313" key="8">
    <source>
        <dbReference type="EMBL" id="KAF6063423.1"/>
    </source>
</evidence>
<dbReference type="PROSITE" id="PS50922">
    <property type="entry name" value="TLC"/>
    <property type="match status" value="1"/>
</dbReference>
<comment type="subcellular location">
    <subcellularLocation>
        <location evidence="1">Membrane</location>
        <topology evidence="1">Multi-pass membrane protein</topology>
    </subcellularLocation>
</comment>
<dbReference type="AlphaFoldDB" id="A0A8H6BSP6"/>
<dbReference type="GO" id="GO:0016020">
    <property type="term" value="C:membrane"/>
    <property type="evidence" value="ECO:0007669"/>
    <property type="project" value="UniProtKB-SubCell"/>
</dbReference>
<evidence type="ECO:0000313" key="9">
    <source>
        <dbReference type="Proteomes" id="UP000536275"/>
    </source>
</evidence>
<evidence type="ECO:0000256" key="1">
    <source>
        <dbReference type="ARBA" id="ARBA00004141"/>
    </source>
</evidence>
<comment type="caution">
    <text evidence="8">The sequence shown here is derived from an EMBL/GenBank/DDBJ whole genome shotgun (WGS) entry which is preliminary data.</text>
</comment>
<dbReference type="PANTHER" id="PTHR13439:SF0">
    <property type="entry name" value="TOPOISOMERASE I DAMAGE AFFECTED PROTEIN 4"/>
    <property type="match status" value="1"/>
</dbReference>
<keyword evidence="3 6" id="KW-1133">Transmembrane helix</keyword>
<evidence type="ECO:0000256" key="3">
    <source>
        <dbReference type="ARBA" id="ARBA00022989"/>
    </source>
</evidence>
<keyword evidence="4 5" id="KW-0472">Membrane</keyword>
<evidence type="ECO:0000256" key="6">
    <source>
        <dbReference type="SAM" id="Phobius"/>
    </source>
</evidence>
<dbReference type="GO" id="GO:0055088">
    <property type="term" value="P:lipid homeostasis"/>
    <property type="evidence" value="ECO:0007669"/>
    <property type="project" value="TreeGrafter"/>
</dbReference>
<dbReference type="EMBL" id="JABWAD010000061">
    <property type="protein sequence ID" value="KAF6063423.1"/>
    <property type="molecule type" value="Genomic_DNA"/>
</dbReference>
<proteinExistence type="predicted"/>
<dbReference type="InterPro" id="IPR050846">
    <property type="entry name" value="TLCD"/>
</dbReference>
<name>A0A8H6BSP6_CANAX</name>
<evidence type="ECO:0000259" key="7">
    <source>
        <dbReference type="PROSITE" id="PS50922"/>
    </source>
</evidence>
<accession>A0A8H6BSP6</accession>
<dbReference type="InterPro" id="IPR006634">
    <property type="entry name" value="TLC-dom"/>
</dbReference>
<feature type="transmembrane region" description="Helical" evidence="6">
    <location>
        <begin position="203"/>
        <end position="225"/>
    </location>
</feature>
<protein>
    <submittedName>
        <fullName evidence="8">TLC domain family protein</fullName>
    </submittedName>
</protein>
<sequence>MVISYILEKIPVVTEDPFLQYRPFPEVPKTLFQKHWHEIFASFTFYFIIQQLSGPIFSIIMGPRYTKLSRSTRVNFDVHVTSMVQCFVSFALMVPHLNNPHWVNRLNDPANSLLGSTDFGGLVCALTVGYFIWDLYVCAKYFSLFGVGFLFHGFAAMYAFATGFVPYCQPWAGPFLTFELSTPFVNINWFASKLPAGTFSEKTIIINGILLMVTFFIVRIVWGFYAVSQLAVDMLASLDQVNKLLPISLLVLNFLLNSLNVFWFYKMVMIARKKARGQESTREAAKEVREKIE</sequence>
<evidence type="ECO:0000256" key="4">
    <source>
        <dbReference type="ARBA" id="ARBA00023136"/>
    </source>
</evidence>
<feature type="domain" description="TLC" evidence="7">
    <location>
        <begin position="71"/>
        <end position="276"/>
    </location>
</feature>
<feature type="transmembrane region" description="Helical" evidence="6">
    <location>
        <begin position="144"/>
        <end position="165"/>
    </location>
</feature>
<feature type="transmembrane region" description="Helical" evidence="6">
    <location>
        <begin position="39"/>
        <end position="62"/>
    </location>
</feature>
<feature type="transmembrane region" description="Helical" evidence="6">
    <location>
        <begin position="74"/>
        <end position="93"/>
    </location>
</feature>
<feature type="transmembrane region" description="Helical" evidence="6">
    <location>
        <begin position="171"/>
        <end position="191"/>
    </location>
</feature>
<dbReference type="Pfam" id="PF03798">
    <property type="entry name" value="TRAM_LAG1_CLN8"/>
    <property type="match status" value="1"/>
</dbReference>
<keyword evidence="2 5" id="KW-0812">Transmembrane</keyword>
<feature type="transmembrane region" description="Helical" evidence="6">
    <location>
        <begin position="245"/>
        <end position="265"/>
    </location>
</feature>
<organism evidence="8 9">
    <name type="scientific">Candida albicans</name>
    <name type="common">Yeast</name>
    <dbReference type="NCBI Taxonomy" id="5476"/>
    <lineage>
        <taxon>Eukaryota</taxon>
        <taxon>Fungi</taxon>
        <taxon>Dikarya</taxon>
        <taxon>Ascomycota</taxon>
        <taxon>Saccharomycotina</taxon>
        <taxon>Pichiomycetes</taxon>
        <taxon>Debaryomycetaceae</taxon>
        <taxon>Candida/Lodderomyces clade</taxon>
        <taxon>Candida</taxon>
    </lineage>
</organism>
<feature type="transmembrane region" description="Helical" evidence="6">
    <location>
        <begin position="113"/>
        <end position="132"/>
    </location>
</feature>
<reference evidence="8 9" key="1">
    <citation type="submission" date="2020-03" db="EMBL/GenBank/DDBJ databases">
        <title>FDA dAtabase for Regulatory Grade micrObial Sequences (FDA-ARGOS): Supporting development and validation of Infectious Disease Dx tests.</title>
        <authorList>
            <person name="Campos J."/>
            <person name="Goldberg B."/>
            <person name="Tallon L."/>
            <person name="Sadzewicz L."/>
            <person name="Vavikolanu K."/>
            <person name="Mehta A."/>
            <person name="Aluvathingal J."/>
            <person name="Nadendla S."/>
            <person name="Nandy P."/>
            <person name="Geyer C."/>
            <person name="Yan Y."/>
            <person name="Sichtig H."/>
        </authorList>
    </citation>
    <scope>NUCLEOTIDE SEQUENCE [LARGE SCALE GENOMIC DNA]</scope>
    <source>
        <strain evidence="8 9">FDAARGOS_656</strain>
    </source>
</reference>
<evidence type="ECO:0000256" key="5">
    <source>
        <dbReference type="PROSITE-ProRule" id="PRU00205"/>
    </source>
</evidence>
<evidence type="ECO:0000256" key="2">
    <source>
        <dbReference type="ARBA" id="ARBA00022692"/>
    </source>
</evidence>
<gene>
    <name evidence="8" type="ORF">FOB64_006396</name>
</gene>
<dbReference type="PANTHER" id="PTHR13439">
    <property type="entry name" value="CT120 PROTEIN"/>
    <property type="match status" value="1"/>
</dbReference>
<dbReference type="Proteomes" id="UP000536275">
    <property type="component" value="Unassembled WGS sequence"/>
</dbReference>